<evidence type="ECO:0000256" key="2">
    <source>
        <dbReference type="ARBA" id="ARBA00008814"/>
    </source>
</evidence>
<dbReference type="KEGG" id="pms:KNP414_07311"/>
<feature type="domain" description="Fe/B12 periplasmic-binding" evidence="7">
    <location>
        <begin position="140"/>
        <end position="400"/>
    </location>
</feature>
<dbReference type="InterPro" id="IPR051313">
    <property type="entry name" value="Bact_iron-sidero_bind"/>
</dbReference>
<evidence type="ECO:0000256" key="4">
    <source>
        <dbReference type="ARBA" id="ARBA00022729"/>
    </source>
</evidence>
<keyword evidence="3" id="KW-0813">Transport</keyword>
<dbReference type="SUPFAM" id="SSF53807">
    <property type="entry name" value="Helical backbone' metal receptor"/>
    <property type="match status" value="1"/>
</dbReference>
<dbReference type="EMBL" id="CP002869">
    <property type="protein sequence ID" value="AEI45821.1"/>
    <property type="molecule type" value="Genomic_DNA"/>
</dbReference>
<evidence type="ECO:0000259" key="7">
    <source>
        <dbReference type="PROSITE" id="PS50983"/>
    </source>
</evidence>
<dbReference type="GO" id="GO:0030288">
    <property type="term" value="C:outer membrane-bounded periplasmic space"/>
    <property type="evidence" value="ECO:0007669"/>
    <property type="project" value="TreeGrafter"/>
</dbReference>
<organism evidence="8 9">
    <name type="scientific">Paenibacillus mucilaginosus (strain KNP414)</name>
    <dbReference type="NCBI Taxonomy" id="1036673"/>
    <lineage>
        <taxon>Bacteria</taxon>
        <taxon>Bacillati</taxon>
        <taxon>Bacillota</taxon>
        <taxon>Bacilli</taxon>
        <taxon>Bacillales</taxon>
        <taxon>Paenibacillaceae</taxon>
        <taxon>Paenibacillus</taxon>
    </lineage>
</organism>
<dbReference type="PANTHER" id="PTHR30532:SF21">
    <property type="entry name" value="SIDEROPHORE-BINDING LIPOPROTEIN YFIY-RELATED"/>
    <property type="match status" value="1"/>
</dbReference>
<evidence type="ECO:0000256" key="1">
    <source>
        <dbReference type="ARBA" id="ARBA00004193"/>
    </source>
</evidence>
<evidence type="ECO:0000256" key="6">
    <source>
        <dbReference type="ARBA" id="ARBA00023288"/>
    </source>
</evidence>
<dbReference type="GO" id="GO:0005886">
    <property type="term" value="C:plasma membrane"/>
    <property type="evidence" value="ECO:0007669"/>
    <property type="project" value="UniProtKB-SubCell"/>
</dbReference>
<reference evidence="9" key="1">
    <citation type="submission" date="2011-06" db="EMBL/GenBank/DDBJ databases">
        <title>Complete genome sequence of Paenibacillus mucilaginosus KNP414.</title>
        <authorList>
            <person name="Wang J."/>
            <person name="Hu S."/>
            <person name="Hu X."/>
            <person name="Zhang B."/>
            <person name="Dong D."/>
            <person name="Zhang S."/>
            <person name="Zhao K."/>
            <person name="Wu D."/>
        </authorList>
    </citation>
    <scope>NUCLEOTIDE SEQUENCE [LARGE SCALE GENOMIC DNA]</scope>
    <source>
        <strain evidence="9">KNP414</strain>
    </source>
</reference>
<dbReference type="PANTHER" id="PTHR30532">
    <property type="entry name" value="IRON III DICITRATE-BINDING PERIPLASMIC PROTEIN"/>
    <property type="match status" value="1"/>
</dbReference>
<dbReference type="FunFam" id="3.40.50.1980:FF:000018">
    <property type="entry name" value="Iron(III) dicitrate-binding periplasmic protein"/>
    <property type="match status" value="1"/>
</dbReference>
<accession>F8FP42</accession>
<name>F8FP42_PAEMK</name>
<evidence type="ECO:0000256" key="5">
    <source>
        <dbReference type="ARBA" id="ARBA00023139"/>
    </source>
</evidence>
<comment type="similarity">
    <text evidence="2">Belongs to the bacterial solute-binding protein 8 family.</text>
</comment>
<evidence type="ECO:0000313" key="8">
    <source>
        <dbReference type="EMBL" id="AEI45821.1"/>
    </source>
</evidence>
<dbReference type="GO" id="GO:1901678">
    <property type="term" value="P:iron coordination entity transport"/>
    <property type="evidence" value="ECO:0007669"/>
    <property type="project" value="UniProtKB-ARBA"/>
</dbReference>
<reference evidence="8 9" key="2">
    <citation type="journal article" date="2013" name="Genome Announc.">
        <title>Genome Sequence of Growth-Improving Paenibacillus mucilaginosus Strain KNP414.</title>
        <authorList>
            <person name="Lu J.J."/>
            <person name="Wang J.F."/>
            <person name="Hu X.F."/>
        </authorList>
    </citation>
    <scope>NUCLEOTIDE SEQUENCE [LARGE SCALE GENOMIC DNA]</scope>
    <source>
        <strain evidence="8 9">KNP414</strain>
    </source>
</reference>
<dbReference type="Proteomes" id="UP000006620">
    <property type="component" value="Chromosome"/>
</dbReference>
<dbReference type="HOGENOM" id="CLU_038034_0_2_9"/>
<dbReference type="Pfam" id="PF01497">
    <property type="entry name" value="Peripla_BP_2"/>
    <property type="match status" value="1"/>
</dbReference>
<sequence length="400" mass="45124">MKQTLFSLYENRYHVSMNLRIIIKKRLTSRMGAFTMNEVNDNRYQPPAEPTDREISRTLFIYDIRRSLMQRFTGMIGKKSSLLLALVMMLSVFLTACGSKPAEQAAPSTAGGTENKTAAEGPRKIKHVMGETEVPAAPKRVVILTNEGTEALLSLGIKPVGAVKSWTGSPWYDHIESEMEGVTVVGEESQPNLELIASLKPDLIIGNKMRQEKVYDQLKAIAPTVFSETLRGEWKNNYRLYAETVGKKDEGEKVIADFDKRIADIKAKAGDKLNQKVSVVRFMAGKTRIYLQDTFTGIIFNQLGIKRPENKYKDTFVEEITKERLPEVDADMLFYFTYETGDNKASQQEQDWLNDPLWKNLNVVKAGKVHKVNDAIWNTAGGVKAANLMLDDLAKIYEIK</sequence>
<comment type="subcellular location">
    <subcellularLocation>
        <location evidence="1">Cell membrane</location>
        <topology evidence="1">Lipid-anchor</topology>
    </subcellularLocation>
</comment>
<dbReference type="InterPro" id="IPR002491">
    <property type="entry name" value="ABC_transptr_periplasmic_BD"/>
</dbReference>
<dbReference type="AlphaFoldDB" id="F8FP42"/>
<keyword evidence="4" id="KW-0732">Signal</keyword>
<proteinExistence type="inferred from homology"/>
<evidence type="ECO:0000256" key="3">
    <source>
        <dbReference type="ARBA" id="ARBA00022448"/>
    </source>
</evidence>
<dbReference type="PROSITE" id="PS50983">
    <property type="entry name" value="FE_B12_PBP"/>
    <property type="match status" value="1"/>
</dbReference>
<keyword evidence="5" id="KW-0564">Palmitate</keyword>
<dbReference type="PATRIC" id="fig|1036673.3.peg.6824"/>
<keyword evidence="6" id="KW-0449">Lipoprotein</keyword>
<evidence type="ECO:0000313" key="9">
    <source>
        <dbReference type="Proteomes" id="UP000006620"/>
    </source>
</evidence>
<dbReference type="Gene3D" id="3.40.50.1980">
    <property type="entry name" value="Nitrogenase molybdenum iron protein domain"/>
    <property type="match status" value="2"/>
</dbReference>
<gene>
    <name evidence="8" type="ordered locus">KNP414_07311</name>
</gene>
<protein>
    <submittedName>
        <fullName evidence="8">Periplasmic binding protein</fullName>
    </submittedName>
</protein>
<dbReference type="CDD" id="cd01146">
    <property type="entry name" value="FhuD"/>
    <property type="match status" value="1"/>
</dbReference>
<dbReference type="FunFam" id="3.40.50.1980:FF:000003">
    <property type="entry name" value="Iron ABC transporter substrate-binding protein"/>
    <property type="match status" value="1"/>
</dbReference>